<evidence type="ECO:0000256" key="6">
    <source>
        <dbReference type="ARBA" id="ARBA00023098"/>
    </source>
</evidence>
<dbReference type="EMBL" id="WHVB01000005">
    <property type="protein sequence ID" value="KAF8482533.1"/>
    <property type="molecule type" value="Genomic_DNA"/>
</dbReference>
<evidence type="ECO:0000256" key="5">
    <source>
        <dbReference type="ARBA" id="ARBA00022963"/>
    </source>
</evidence>
<dbReference type="Gene3D" id="3.40.1090.10">
    <property type="entry name" value="Cytosolic phospholipase A2 catalytic domain"/>
    <property type="match status" value="1"/>
</dbReference>
<dbReference type="PROSITE" id="PS51210">
    <property type="entry name" value="PLA2C"/>
    <property type="match status" value="1"/>
</dbReference>
<evidence type="ECO:0000256" key="7">
    <source>
        <dbReference type="ARBA" id="ARBA00023180"/>
    </source>
</evidence>
<gene>
    <name evidence="12" type="ORF">DFH94DRAFT_680596</name>
</gene>
<feature type="domain" description="PLA2c" evidence="11">
    <location>
        <begin position="39"/>
        <end position="632"/>
    </location>
</feature>
<evidence type="ECO:0000256" key="2">
    <source>
        <dbReference type="ARBA" id="ARBA00013274"/>
    </source>
</evidence>
<accession>A0A9P5MZF8</accession>
<dbReference type="GO" id="GO:0046475">
    <property type="term" value="P:glycerophospholipid catabolic process"/>
    <property type="evidence" value="ECO:0007669"/>
    <property type="project" value="TreeGrafter"/>
</dbReference>
<evidence type="ECO:0000256" key="9">
    <source>
        <dbReference type="RuleBase" id="RU362103"/>
    </source>
</evidence>
<keyword evidence="7" id="KW-0325">Glycoprotein</keyword>
<dbReference type="GO" id="GO:0004623">
    <property type="term" value="F:phospholipase A2 activity"/>
    <property type="evidence" value="ECO:0007669"/>
    <property type="project" value="TreeGrafter"/>
</dbReference>
<dbReference type="PANTHER" id="PTHR10728">
    <property type="entry name" value="CYTOSOLIC PHOSPHOLIPASE A2"/>
    <property type="match status" value="1"/>
</dbReference>
<feature type="chain" id="PRO_5040530609" description="Lysophospholipase" evidence="9">
    <location>
        <begin position="19"/>
        <end position="743"/>
    </location>
</feature>
<proteinExistence type="inferred from homology"/>
<reference evidence="12" key="1">
    <citation type="submission" date="2019-10" db="EMBL/GenBank/DDBJ databases">
        <authorList>
            <consortium name="DOE Joint Genome Institute"/>
            <person name="Kuo A."/>
            <person name="Miyauchi S."/>
            <person name="Kiss E."/>
            <person name="Drula E."/>
            <person name="Kohler A."/>
            <person name="Sanchez-Garcia M."/>
            <person name="Andreopoulos B."/>
            <person name="Barry K.W."/>
            <person name="Bonito G."/>
            <person name="Buee M."/>
            <person name="Carver A."/>
            <person name="Chen C."/>
            <person name="Cichocki N."/>
            <person name="Clum A."/>
            <person name="Culley D."/>
            <person name="Crous P.W."/>
            <person name="Fauchery L."/>
            <person name="Girlanda M."/>
            <person name="Hayes R."/>
            <person name="Keri Z."/>
            <person name="LaButti K."/>
            <person name="Lipzen A."/>
            <person name="Lombard V."/>
            <person name="Magnuson J."/>
            <person name="Maillard F."/>
            <person name="Morin E."/>
            <person name="Murat C."/>
            <person name="Nolan M."/>
            <person name="Ohm R."/>
            <person name="Pangilinan J."/>
            <person name="Pereira M."/>
            <person name="Perotto S."/>
            <person name="Peter M."/>
            <person name="Riley R."/>
            <person name="Sitrit Y."/>
            <person name="Stielow B."/>
            <person name="Szollosi G."/>
            <person name="Zifcakova L."/>
            <person name="Stursova M."/>
            <person name="Spatafora J.W."/>
            <person name="Tedersoo L."/>
            <person name="Vaario L.-M."/>
            <person name="Yamada A."/>
            <person name="Yan M."/>
            <person name="Wang P."/>
            <person name="Xu J."/>
            <person name="Bruns T."/>
            <person name="Baldrian P."/>
            <person name="Vilgalys R."/>
            <person name="Henrissat B."/>
            <person name="Grigoriev I.V."/>
            <person name="Hibbett D."/>
            <person name="Nagy L.G."/>
            <person name="Martin F.M."/>
        </authorList>
    </citation>
    <scope>NUCLEOTIDE SEQUENCE</scope>
    <source>
        <strain evidence="12">Prilba</strain>
    </source>
</reference>
<keyword evidence="10" id="KW-0472">Membrane</keyword>
<dbReference type="Pfam" id="PF01735">
    <property type="entry name" value="PLA2_B"/>
    <property type="match status" value="1"/>
</dbReference>
<keyword evidence="6 8" id="KW-0443">Lipid metabolism</keyword>
<keyword evidence="4 8" id="KW-0378">Hydrolase</keyword>
<name>A0A9P5MZF8_9AGAM</name>
<comment type="catalytic activity">
    <reaction evidence="9">
        <text>a 1-acyl-sn-glycero-3-phosphocholine + H2O = sn-glycerol 3-phosphocholine + a fatty acid + H(+)</text>
        <dbReference type="Rhea" id="RHEA:15177"/>
        <dbReference type="ChEBI" id="CHEBI:15377"/>
        <dbReference type="ChEBI" id="CHEBI:15378"/>
        <dbReference type="ChEBI" id="CHEBI:16870"/>
        <dbReference type="ChEBI" id="CHEBI:28868"/>
        <dbReference type="ChEBI" id="CHEBI:58168"/>
        <dbReference type="EC" id="3.1.1.5"/>
    </reaction>
</comment>
<dbReference type="GO" id="GO:0005829">
    <property type="term" value="C:cytosol"/>
    <property type="evidence" value="ECO:0007669"/>
    <property type="project" value="TreeGrafter"/>
</dbReference>
<evidence type="ECO:0000256" key="3">
    <source>
        <dbReference type="ARBA" id="ARBA00022729"/>
    </source>
</evidence>
<dbReference type="SUPFAM" id="SSF52151">
    <property type="entry name" value="FabD/lysophospholipase-like"/>
    <property type="match status" value="1"/>
</dbReference>
<keyword evidence="13" id="KW-1185">Reference proteome</keyword>
<sequence>MLLHHYLSTLALAGVVYAINGTVTDYAPQINQACPNVTTDPLLRVFTPLNQSLHPDEEEYVHTRLTTVIPNEWNNWIGNGSAIGYNLSAFNITSFPKIGIAISGGGYRAAQYGAGVLSAFDARNESAKAAGTGGLLQVTSYLSGLSGGSWITGSIYMNDFPTIKDLVYGNGNSTQGWQLNLPLATPDGTDVFSRENQLWYGSILWSVYSKAGVGIDTSLTDPWARMISYHFLNQTSRANFFSNDSAHGAGQLWSNVPLIPSWQQHQVPFPIIQADSRPVGSNLTTVLDPASTVYEVDPVSHFESDQMITPLEFGSWDPQLSAMVNITYGGTHLNNGQPDNDTACTTFFDQTGFMMGTSASLFNGGLNDTHAYKQILDRVRNTIQGFDQNAAKAILLVLSRQLAKFRTRADDVANWPNPFYNLTSKQSFQDVNSDWLELIDGSSNQENVPVGQQFVRARGLDVIVAVDASSDIQNSWPNGSSLVTSASRITSLLQSSHRSFPPLPGNTDQFVSTGVNMRPTFFGCFPQQNPPEYPIVIYLPNSPPLNGDDPVTNTGTFQLDYPLAHTQLFLDQVHANVIGGFVPNANSPDPNFGKCLQCVAIDRARYQVNPPPARSSICTQCFQQYCFDPNNLTSASALTGRKLQFVNPDPEGVSALSGFLSQSKVALILGFIGLLLVVAGLSVFLLWRKRRAREAEYHKVMQLHDEDEPPFVHHDQYRDSSTSETVYELSDVPDTAYVPEEHR</sequence>
<evidence type="ECO:0000313" key="13">
    <source>
        <dbReference type="Proteomes" id="UP000759537"/>
    </source>
</evidence>
<dbReference type="InterPro" id="IPR016035">
    <property type="entry name" value="Acyl_Trfase/lysoPLipase"/>
</dbReference>
<dbReference type="InterPro" id="IPR002642">
    <property type="entry name" value="LysoPLipase_cat_dom"/>
</dbReference>
<evidence type="ECO:0000256" key="8">
    <source>
        <dbReference type="PROSITE-ProRule" id="PRU00555"/>
    </source>
</evidence>
<comment type="similarity">
    <text evidence="1 9">Belongs to the lysophospholipase family.</text>
</comment>
<keyword evidence="10" id="KW-1133">Transmembrane helix</keyword>
<dbReference type="AlphaFoldDB" id="A0A9P5MZF8"/>
<dbReference type="PANTHER" id="PTHR10728:SF33">
    <property type="entry name" value="LYSOPHOSPHOLIPASE 1-RELATED"/>
    <property type="match status" value="1"/>
</dbReference>
<evidence type="ECO:0000259" key="11">
    <source>
        <dbReference type="PROSITE" id="PS51210"/>
    </source>
</evidence>
<evidence type="ECO:0000313" key="12">
    <source>
        <dbReference type="EMBL" id="KAF8482533.1"/>
    </source>
</evidence>
<feature type="transmembrane region" description="Helical" evidence="10">
    <location>
        <begin position="665"/>
        <end position="687"/>
    </location>
</feature>
<keyword evidence="5 8" id="KW-0442">Lipid degradation</keyword>
<dbReference type="SMART" id="SM00022">
    <property type="entry name" value="PLAc"/>
    <property type="match status" value="1"/>
</dbReference>
<organism evidence="12 13">
    <name type="scientific">Russula ochroleuca</name>
    <dbReference type="NCBI Taxonomy" id="152965"/>
    <lineage>
        <taxon>Eukaryota</taxon>
        <taxon>Fungi</taxon>
        <taxon>Dikarya</taxon>
        <taxon>Basidiomycota</taxon>
        <taxon>Agaricomycotina</taxon>
        <taxon>Agaricomycetes</taxon>
        <taxon>Russulales</taxon>
        <taxon>Russulaceae</taxon>
        <taxon>Russula</taxon>
    </lineage>
</organism>
<feature type="signal peptide" evidence="9">
    <location>
        <begin position="1"/>
        <end position="18"/>
    </location>
</feature>
<evidence type="ECO:0000256" key="10">
    <source>
        <dbReference type="SAM" id="Phobius"/>
    </source>
</evidence>
<dbReference type="EC" id="3.1.1.5" evidence="2 9"/>
<dbReference type="Proteomes" id="UP000759537">
    <property type="component" value="Unassembled WGS sequence"/>
</dbReference>
<reference evidence="12" key="2">
    <citation type="journal article" date="2020" name="Nat. Commun.">
        <title>Large-scale genome sequencing of mycorrhizal fungi provides insights into the early evolution of symbiotic traits.</title>
        <authorList>
            <person name="Miyauchi S."/>
            <person name="Kiss E."/>
            <person name="Kuo A."/>
            <person name="Drula E."/>
            <person name="Kohler A."/>
            <person name="Sanchez-Garcia M."/>
            <person name="Morin E."/>
            <person name="Andreopoulos B."/>
            <person name="Barry K.W."/>
            <person name="Bonito G."/>
            <person name="Buee M."/>
            <person name="Carver A."/>
            <person name="Chen C."/>
            <person name="Cichocki N."/>
            <person name="Clum A."/>
            <person name="Culley D."/>
            <person name="Crous P.W."/>
            <person name="Fauchery L."/>
            <person name="Girlanda M."/>
            <person name="Hayes R.D."/>
            <person name="Keri Z."/>
            <person name="LaButti K."/>
            <person name="Lipzen A."/>
            <person name="Lombard V."/>
            <person name="Magnuson J."/>
            <person name="Maillard F."/>
            <person name="Murat C."/>
            <person name="Nolan M."/>
            <person name="Ohm R.A."/>
            <person name="Pangilinan J."/>
            <person name="Pereira M.F."/>
            <person name="Perotto S."/>
            <person name="Peter M."/>
            <person name="Pfister S."/>
            <person name="Riley R."/>
            <person name="Sitrit Y."/>
            <person name="Stielow J.B."/>
            <person name="Szollosi G."/>
            <person name="Zifcakova L."/>
            <person name="Stursova M."/>
            <person name="Spatafora J.W."/>
            <person name="Tedersoo L."/>
            <person name="Vaario L.M."/>
            <person name="Yamada A."/>
            <person name="Yan M."/>
            <person name="Wang P."/>
            <person name="Xu J."/>
            <person name="Bruns T."/>
            <person name="Baldrian P."/>
            <person name="Vilgalys R."/>
            <person name="Dunand C."/>
            <person name="Henrissat B."/>
            <person name="Grigoriev I.V."/>
            <person name="Hibbett D."/>
            <person name="Nagy L.G."/>
            <person name="Martin F.M."/>
        </authorList>
    </citation>
    <scope>NUCLEOTIDE SEQUENCE</scope>
    <source>
        <strain evidence="12">Prilba</strain>
    </source>
</reference>
<evidence type="ECO:0000256" key="4">
    <source>
        <dbReference type="ARBA" id="ARBA00022801"/>
    </source>
</evidence>
<evidence type="ECO:0000256" key="1">
    <source>
        <dbReference type="ARBA" id="ARBA00008780"/>
    </source>
</evidence>
<protein>
    <recommendedName>
        <fullName evidence="2 9">Lysophospholipase</fullName>
        <ecNumber evidence="2 9">3.1.1.5</ecNumber>
    </recommendedName>
</protein>
<keyword evidence="3 9" id="KW-0732">Signal</keyword>
<comment type="caution">
    <text evidence="12">The sequence shown here is derived from an EMBL/GenBank/DDBJ whole genome shotgun (WGS) entry which is preliminary data.</text>
</comment>
<dbReference type="GO" id="GO:0004622">
    <property type="term" value="F:phosphatidylcholine lysophospholipase activity"/>
    <property type="evidence" value="ECO:0007669"/>
    <property type="project" value="UniProtKB-EC"/>
</dbReference>
<keyword evidence="10" id="KW-0812">Transmembrane</keyword>
<dbReference type="OrthoDB" id="4084751at2759"/>